<reference evidence="1 2" key="1">
    <citation type="journal article" date="2014" name="Appl. Environ. Microbiol.">
        <title>Comparative genomic and morphological analysis of Listeria phages isolated from farm environments.</title>
        <authorList>
            <person name="Denes T."/>
            <person name="Vongkamjan K."/>
            <person name="Ackermann H.W."/>
            <person name="Moreno Switt A.I."/>
            <person name="Wiedmann M."/>
            <person name="den Bakker H.C."/>
        </authorList>
    </citation>
    <scope>NUCLEOTIDE SEQUENCE [LARGE SCALE GENOMIC DNA]</scope>
</reference>
<protein>
    <recommendedName>
        <fullName evidence="3">Head-tail connector protein</fullName>
    </recommendedName>
</protein>
<proteinExistence type="predicted"/>
<evidence type="ECO:0000313" key="2">
    <source>
        <dbReference type="Proteomes" id="UP000026991"/>
    </source>
</evidence>
<dbReference type="EMBL" id="KJ094021">
    <property type="protein sequence ID" value="AHL18699.1"/>
    <property type="molecule type" value="Genomic_DNA"/>
</dbReference>
<sequence length="119" mass="13638">MPPEYANINIEAIKVIIGLPADEHDQDLVLAILKSHIQKVICIVLGVPYTEYPEADLDFIADEILAQRYNQLNSEGLKLESTDITRFDYIADIYKNWLPYLEQYGINNPTEGKGRLRML</sequence>
<evidence type="ECO:0008006" key="3">
    <source>
        <dbReference type="Google" id="ProtNLM"/>
    </source>
</evidence>
<gene>
    <name evidence="1" type="ORF">LP114_111</name>
</gene>
<name>A0A059T650_9CAUD</name>
<dbReference type="GeneID" id="19736283"/>
<accession>A0A059T650</accession>
<evidence type="ECO:0000313" key="1">
    <source>
        <dbReference type="EMBL" id="AHL18699.1"/>
    </source>
</evidence>
<dbReference type="Proteomes" id="UP000026991">
    <property type="component" value="Segment"/>
</dbReference>
<dbReference type="KEGG" id="vg:19736283"/>
<dbReference type="RefSeq" id="YP_009045165.1">
    <property type="nucleotide sequence ID" value="NC_024392.1"/>
</dbReference>
<organism evidence="1 2">
    <name type="scientific">Listeria phage LP-114</name>
    <dbReference type="NCBI Taxonomy" id="1458857"/>
    <lineage>
        <taxon>Viruses</taxon>
        <taxon>Duplodnaviria</taxon>
        <taxon>Heunggongvirae</taxon>
        <taxon>Uroviricota</taxon>
        <taxon>Caudoviricetes</taxon>
        <taxon>Homburgvirus</taxon>
        <taxon>Homburgvirus LP114</taxon>
    </lineage>
</organism>
<keyword evidence="2" id="KW-1185">Reference proteome</keyword>
<dbReference type="OrthoDB" id="14171at10239"/>